<dbReference type="OrthoDB" id="2416413at2759"/>
<feature type="region of interest" description="Disordered" evidence="1">
    <location>
        <begin position="552"/>
        <end position="619"/>
    </location>
</feature>
<evidence type="ECO:0000313" key="3">
    <source>
        <dbReference type="EMBL" id="GJJ77076.1"/>
    </source>
</evidence>
<feature type="transmembrane region" description="Helical" evidence="2">
    <location>
        <begin position="381"/>
        <end position="401"/>
    </location>
</feature>
<evidence type="ECO:0000256" key="2">
    <source>
        <dbReference type="SAM" id="Phobius"/>
    </source>
</evidence>
<feature type="region of interest" description="Disordered" evidence="1">
    <location>
        <begin position="510"/>
        <end position="540"/>
    </location>
</feature>
<evidence type="ECO:0000256" key="1">
    <source>
        <dbReference type="SAM" id="MobiDB-lite"/>
    </source>
</evidence>
<keyword evidence="4" id="KW-1185">Reference proteome</keyword>
<gene>
    <name evidence="3" type="ORF">EMPS_09435</name>
</gene>
<dbReference type="EMBL" id="BQFW01000013">
    <property type="protein sequence ID" value="GJJ77076.1"/>
    <property type="molecule type" value="Genomic_DNA"/>
</dbReference>
<name>A0A9P3HI62_9FUNG</name>
<reference evidence="3" key="2">
    <citation type="journal article" date="2022" name="Microbiol. Resour. Announc.">
        <title>Whole-Genome Sequence of Entomortierella parvispora E1425, a Mucoromycotan Fungus Associated with Burkholderiaceae-Related Endosymbiotic Bacteria.</title>
        <authorList>
            <person name="Herlambang A."/>
            <person name="Guo Y."/>
            <person name="Takashima Y."/>
            <person name="Narisawa K."/>
            <person name="Ohta H."/>
            <person name="Nishizawa T."/>
        </authorList>
    </citation>
    <scope>NUCLEOTIDE SEQUENCE</scope>
    <source>
        <strain evidence="3">E1425</strain>
    </source>
</reference>
<accession>A0A9P3HI62</accession>
<keyword evidence="2" id="KW-1133">Transmembrane helix</keyword>
<keyword evidence="2" id="KW-0472">Membrane</keyword>
<organism evidence="3 4">
    <name type="scientific">Entomortierella parvispora</name>
    <dbReference type="NCBI Taxonomy" id="205924"/>
    <lineage>
        <taxon>Eukaryota</taxon>
        <taxon>Fungi</taxon>
        <taxon>Fungi incertae sedis</taxon>
        <taxon>Mucoromycota</taxon>
        <taxon>Mortierellomycotina</taxon>
        <taxon>Mortierellomycetes</taxon>
        <taxon>Mortierellales</taxon>
        <taxon>Mortierellaceae</taxon>
        <taxon>Entomortierella</taxon>
    </lineage>
</organism>
<dbReference type="AlphaFoldDB" id="A0A9P3HI62"/>
<evidence type="ECO:0000313" key="4">
    <source>
        <dbReference type="Proteomes" id="UP000827284"/>
    </source>
</evidence>
<reference evidence="3" key="1">
    <citation type="submission" date="2021-11" db="EMBL/GenBank/DDBJ databases">
        <authorList>
            <person name="Herlambang A."/>
            <person name="Guo Y."/>
            <person name="Takashima Y."/>
            <person name="Nishizawa T."/>
        </authorList>
    </citation>
    <scope>NUCLEOTIDE SEQUENCE</scope>
    <source>
        <strain evidence="3">E1425</strain>
    </source>
</reference>
<dbReference type="Proteomes" id="UP000827284">
    <property type="component" value="Unassembled WGS sequence"/>
</dbReference>
<feature type="compositionally biased region" description="Polar residues" evidence="1">
    <location>
        <begin position="523"/>
        <end position="534"/>
    </location>
</feature>
<comment type="caution">
    <text evidence="3">The sequence shown here is derived from an EMBL/GenBank/DDBJ whole genome shotgun (WGS) entry which is preliminary data.</text>
</comment>
<protein>
    <submittedName>
        <fullName evidence="3">Uncharacterized protein</fullName>
    </submittedName>
</protein>
<proteinExistence type="predicted"/>
<keyword evidence="2" id="KW-0812">Transmembrane</keyword>
<sequence>MGVIDLNCLALNGTRLVGLSVEVPEADFLKNSSNSSAVILVETSMANPSTLNDLKSLSVISVWKRNLSSIQFNAMEFMCHIDPTTGIFSAIYSSNLVIPDTASAAHPAGGFQYNPATSTWSNIALSPDYTWDQKPQTSFTIFTWPNTTTLYQATIGNSSAINIGVLSPGSTNGANATLVNYFNWTLDPTLYGYPRQLAYGNNAIYQIGSIITNTNTGAQDVMIAVIPLTSDPDTFVPPKSPVSISSSALDQCGPGLPTASSTFYADSLYLFCSNYTLNQDNTFPGDGNNGGFVFKYQQGGNLTGIFNTMLDIRYEFLGPYQAMPRGGNGNDVWCPSLSSTEIIIVGLDDINLGNVTVGQGLNSIGVPYGMPESFHEPNYKAIIGGSVAGAVVLLVLIVLAVRRWCWQKWRDAYWAPRRDRLKAKLVEMLTKDERPSGEHSETKVLHGGEDNEHKVEEISMNSFEMYDQGKILVTDDMELDGNIVDLNTAYMGGVVLEHHPRPNIVTVLQDTGSAPPDVERSRFNQSHPLQQTSIADRRVRGPQALPVNSAMLSEEHQSPEVEGVGASSSHNNSHRKSEEAEDAALPAYEDELSPPPTFQAIEPPSAPPNPTRDSPESPL</sequence>